<dbReference type="InterPro" id="IPR001509">
    <property type="entry name" value="Epimerase_deHydtase"/>
</dbReference>
<protein>
    <recommendedName>
        <fullName evidence="1">NAD-dependent epimerase/dehydratase domain-containing protein</fullName>
    </recommendedName>
</protein>
<evidence type="ECO:0000259" key="1">
    <source>
        <dbReference type="Pfam" id="PF01370"/>
    </source>
</evidence>
<dbReference type="InterPro" id="IPR036291">
    <property type="entry name" value="NAD(P)-bd_dom_sf"/>
</dbReference>
<gene>
    <name evidence="2" type="ORF">METZ01_LOCUS153165</name>
</gene>
<dbReference type="AlphaFoldDB" id="A0A382AG91"/>
<dbReference type="InterPro" id="IPR050177">
    <property type="entry name" value="Lipid_A_modif_metabolic_enz"/>
</dbReference>
<reference evidence="2" key="1">
    <citation type="submission" date="2018-05" db="EMBL/GenBank/DDBJ databases">
        <authorList>
            <person name="Lanie J.A."/>
            <person name="Ng W.-L."/>
            <person name="Kazmierczak K.M."/>
            <person name="Andrzejewski T.M."/>
            <person name="Davidsen T.M."/>
            <person name="Wayne K.J."/>
            <person name="Tettelin H."/>
            <person name="Glass J.I."/>
            <person name="Rusch D."/>
            <person name="Podicherti R."/>
            <person name="Tsui H.-C.T."/>
            <person name="Winkler M.E."/>
        </authorList>
    </citation>
    <scope>NUCLEOTIDE SEQUENCE</scope>
</reference>
<dbReference type="Pfam" id="PF01370">
    <property type="entry name" value="Epimerase"/>
    <property type="match status" value="1"/>
</dbReference>
<dbReference type="PANTHER" id="PTHR43245:SF23">
    <property type="entry name" value="NAD(P)-BINDING DOMAIN-CONTAINING PROTEIN"/>
    <property type="match status" value="1"/>
</dbReference>
<evidence type="ECO:0000313" key="2">
    <source>
        <dbReference type="EMBL" id="SVB00311.1"/>
    </source>
</evidence>
<proteinExistence type="predicted"/>
<dbReference type="CDD" id="cd08946">
    <property type="entry name" value="SDR_e"/>
    <property type="match status" value="1"/>
</dbReference>
<dbReference type="Gene3D" id="3.40.50.720">
    <property type="entry name" value="NAD(P)-binding Rossmann-like Domain"/>
    <property type="match status" value="1"/>
</dbReference>
<feature type="domain" description="NAD-dependent epimerase/dehydratase" evidence="1">
    <location>
        <begin position="3"/>
        <end position="220"/>
    </location>
</feature>
<name>A0A382AG91_9ZZZZ</name>
<dbReference type="PANTHER" id="PTHR43245">
    <property type="entry name" value="BIFUNCTIONAL POLYMYXIN RESISTANCE PROTEIN ARNA"/>
    <property type="match status" value="1"/>
</dbReference>
<organism evidence="2">
    <name type="scientific">marine metagenome</name>
    <dbReference type="NCBI Taxonomy" id="408172"/>
    <lineage>
        <taxon>unclassified sequences</taxon>
        <taxon>metagenomes</taxon>
        <taxon>ecological metagenomes</taxon>
    </lineage>
</organism>
<dbReference type="SUPFAM" id="SSF51735">
    <property type="entry name" value="NAD(P)-binding Rossmann-fold domains"/>
    <property type="match status" value="1"/>
</dbReference>
<dbReference type="EMBL" id="UINC01025189">
    <property type="protein sequence ID" value="SVB00311.1"/>
    <property type="molecule type" value="Genomic_DNA"/>
</dbReference>
<feature type="non-terminal residue" evidence="2">
    <location>
        <position position="1"/>
    </location>
</feature>
<sequence length="323" mass="36762">LIPSLIEDDHNIKCLDRFFFGNKFLSSKQFEENLELIRDDIRWFDPKILQDVDVVIDLAALSNDPVGELNPEKTYEINHQGRARVAKLSKEAGVPRYILASSASIFGQVEGIADENSEVFPLTAYSKANRKAEIDNLALNDEEFTVTALRFSSLFGVSPRMRFDMAVNEMVLELYKTKKITVRGKTNQRPFLHLKDAVNAYKLVLNASKEKIAGQIFNVGTDEQNYKIGDLAEEVAKSIDVNCTLELGDNKDHRSYFTSFKKIQDVLSFSPKFDVAYGAKEMFTALENHEINDSLETFTLKWYKHIISDEHLSKEFSIDGKLL</sequence>
<accession>A0A382AG91</accession>